<gene>
    <name evidence="3" type="ORF">ENS06_04020</name>
</gene>
<dbReference type="PROSITE" id="PS51833">
    <property type="entry name" value="HDOD"/>
    <property type="match status" value="1"/>
</dbReference>
<feature type="domain" description="HDOD" evidence="2">
    <location>
        <begin position="33"/>
        <end position="230"/>
    </location>
</feature>
<dbReference type="PANTHER" id="PTHR33525">
    <property type="match status" value="1"/>
</dbReference>
<evidence type="ECO:0000259" key="2">
    <source>
        <dbReference type="PROSITE" id="PS51833"/>
    </source>
</evidence>
<evidence type="ECO:0000256" key="1">
    <source>
        <dbReference type="SAM" id="MobiDB-lite"/>
    </source>
</evidence>
<dbReference type="InterPro" id="IPR052340">
    <property type="entry name" value="RNase_Y/CdgJ"/>
</dbReference>
<accession>A0A831ZYQ5</accession>
<dbReference type="SUPFAM" id="SSF109604">
    <property type="entry name" value="HD-domain/PDEase-like"/>
    <property type="match status" value="1"/>
</dbReference>
<dbReference type="EMBL" id="DSTK01000013">
    <property type="protein sequence ID" value="HFK96478.1"/>
    <property type="molecule type" value="Genomic_DNA"/>
</dbReference>
<evidence type="ECO:0000313" key="3">
    <source>
        <dbReference type="EMBL" id="HFK96478.1"/>
    </source>
</evidence>
<reference evidence="3" key="1">
    <citation type="journal article" date="2020" name="mSystems">
        <title>Genome- and Community-Level Interaction Insights into Carbon Utilization and Element Cycling Functions of Hydrothermarchaeota in Hydrothermal Sediment.</title>
        <authorList>
            <person name="Zhou Z."/>
            <person name="Liu Y."/>
            <person name="Xu W."/>
            <person name="Pan J."/>
            <person name="Luo Z.H."/>
            <person name="Li M."/>
        </authorList>
    </citation>
    <scope>NUCLEOTIDE SEQUENCE [LARGE SCALE GENOMIC DNA]</scope>
    <source>
        <strain evidence="3">SpSt-456</strain>
    </source>
</reference>
<dbReference type="Gene3D" id="1.10.3210.10">
    <property type="entry name" value="Hypothetical protein af1432"/>
    <property type="match status" value="1"/>
</dbReference>
<feature type="region of interest" description="Disordered" evidence="1">
    <location>
        <begin position="287"/>
        <end position="323"/>
    </location>
</feature>
<dbReference type="SUPFAM" id="SSF55781">
    <property type="entry name" value="GAF domain-like"/>
    <property type="match status" value="1"/>
</dbReference>
<organism evidence="3">
    <name type="scientific">Desulfacinum infernum</name>
    <dbReference type="NCBI Taxonomy" id="35837"/>
    <lineage>
        <taxon>Bacteria</taxon>
        <taxon>Pseudomonadati</taxon>
        <taxon>Thermodesulfobacteriota</taxon>
        <taxon>Syntrophobacteria</taxon>
        <taxon>Syntrophobacterales</taxon>
        <taxon>Syntrophobacteraceae</taxon>
        <taxon>Desulfacinum</taxon>
    </lineage>
</organism>
<dbReference type="InterPro" id="IPR013976">
    <property type="entry name" value="HDOD"/>
</dbReference>
<dbReference type="AlphaFoldDB" id="A0A831ZYQ5"/>
<dbReference type="PANTHER" id="PTHR33525:SF3">
    <property type="entry name" value="RIBONUCLEASE Y"/>
    <property type="match status" value="1"/>
</dbReference>
<dbReference type="Pfam" id="PF08668">
    <property type="entry name" value="HDOD"/>
    <property type="match status" value="1"/>
</dbReference>
<proteinExistence type="predicted"/>
<name>A0A831ZYQ5_9BACT</name>
<protein>
    <submittedName>
        <fullName evidence="3">HDOD domain-containing protein</fullName>
    </submittedName>
</protein>
<comment type="caution">
    <text evidence="3">The sequence shown here is derived from an EMBL/GenBank/DDBJ whole genome shotgun (WGS) entry which is preliminary data.</text>
</comment>
<feature type="compositionally biased region" description="Basic and acidic residues" evidence="1">
    <location>
        <begin position="300"/>
        <end position="314"/>
    </location>
</feature>
<sequence length="508" mass="56397">MKESGRPTSGGTGEGAAFRGVNYWARIVGREELPVLRSTVMTIARLFSQTGTSSSAMADAVARDPFMTARLVRMANSAYYNPGLKKVSAVHRAVVVVGFDAVRHLCVSARFVEETYGGERLEEILRRIVSSYKQALMAQWLGESLRDAAPEELYTAGLLLDMGFLGLLGAVSAETVTAFREKAARRPLREWPSVERELFGLESRRLTVRLADEWTLGELVKRAAQDREDPDLRIQCVRMGAALIAASARGRDSEEEAEALQEASDRLKISESALVRMLETAEKRAHDFSQELGLTPETPPEARERLMRKEDQSARHGAPAEPPLPDLFLVEDVPLKTADTVRQWELVDDILAYLVDERRGHIQGLLERAVRGLMEGAGLDRVIYLRLTPDGKCLEVKSLHGTIDPRWHGLLIPARGYPNAFAQVLEESPWLWIHEKSQPSTKALITPEVLPFFPSRELFVGRLGLPSKPVGVLAGGRLSGHPPLDEEAFRIFRRLCTLTSLGVALLRP</sequence>